<reference evidence="2" key="2">
    <citation type="journal article" date="2007" name="Science">
        <title>Draft genome sequence of the sexually transmitted pathogen Trichomonas vaginalis.</title>
        <authorList>
            <person name="Carlton J.M."/>
            <person name="Hirt R.P."/>
            <person name="Silva J.C."/>
            <person name="Delcher A.L."/>
            <person name="Schatz M."/>
            <person name="Zhao Q."/>
            <person name="Wortman J.R."/>
            <person name="Bidwell S.L."/>
            <person name="Alsmark U.C.M."/>
            <person name="Besteiro S."/>
            <person name="Sicheritz-Ponten T."/>
            <person name="Noel C.J."/>
            <person name="Dacks J.B."/>
            <person name="Foster P.G."/>
            <person name="Simillion C."/>
            <person name="Van de Peer Y."/>
            <person name="Miranda-Saavedra D."/>
            <person name="Barton G.J."/>
            <person name="Westrop G.D."/>
            <person name="Mueller S."/>
            <person name="Dessi D."/>
            <person name="Fiori P.L."/>
            <person name="Ren Q."/>
            <person name="Paulsen I."/>
            <person name="Zhang H."/>
            <person name="Bastida-Corcuera F.D."/>
            <person name="Simoes-Barbosa A."/>
            <person name="Brown M.T."/>
            <person name="Hayes R.D."/>
            <person name="Mukherjee M."/>
            <person name="Okumura C.Y."/>
            <person name="Schneider R."/>
            <person name="Smith A.J."/>
            <person name="Vanacova S."/>
            <person name="Villalvazo M."/>
            <person name="Haas B.J."/>
            <person name="Pertea M."/>
            <person name="Feldblyum T.V."/>
            <person name="Utterback T.R."/>
            <person name="Shu C.L."/>
            <person name="Osoegawa K."/>
            <person name="de Jong P.J."/>
            <person name="Hrdy I."/>
            <person name="Horvathova L."/>
            <person name="Zubacova Z."/>
            <person name="Dolezal P."/>
            <person name="Malik S.B."/>
            <person name="Logsdon J.M. Jr."/>
            <person name="Henze K."/>
            <person name="Gupta A."/>
            <person name="Wang C.C."/>
            <person name="Dunne R.L."/>
            <person name="Upcroft J.A."/>
            <person name="Upcroft P."/>
            <person name="White O."/>
            <person name="Salzberg S.L."/>
            <person name="Tang P."/>
            <person name="Chiu C.-H."/>
            <person name="Lee Y.-S."/>
            <person name="Embley T.M."/>
            <person name="Coombs G.H."/>
            <person name="Mottram J.C."/>
            <person name="Tachezy J."/>
            <person name="Fraser-Liggett C.M."/>
            <person name="Johnson P.J."/>
        </authorList>
    </citation>
    <scope>NUCLEOTIDE SEQUENCE [LARGE SCALE GENOMIC DNA]</scope>
    <source>
        <strain evidence="2">G3</strain>
    </source>
</reference>
<keyword evidence="1" id="KW-0812">Transmembrane</keyword>
<dbReference type="Proteomes" id="UP000001542">
    <property type="component" value="Unassembled WGS sequence"/>
</dbReference>
<dbReference type="SMR" id="A2G3J8"/>
<protein>
    <submittedName>
        <fullName evidence="2">Tetraspanin family protein</fullName>
    </submittedName>
</protein>
<keyword evidence="1" id="KW-1133">Transmembrane helix</keyword>
<sequence length="205" mass="22799">MACCANFTLFLISFLSIGVIVAGASFTIYFIVHYKIKEITDNNTILIYIIIILVASAFILVFAIYASIANARCPSFILGFILLVYAAAVIGAIVLYIMFNSKVWDTMRENWKKYEGKNDTAIGKAIEEIEGVLHCKHWDDSNGSCKTLIEDKVKKFAIAIYVVFGLIALLLLFASGLAFYKVCRSDSTISNDSKAPMEQPLSYGW</sequence>
<feature type="transmembrane region" description="Helical" evidence="1">
    <location>
        <begin position="6"/>
        <end position="32"/>
    </location>
</feature>
<dbReference type="RefSeq" id="XP_001301200.1">
    <property type="nucleotide sequence ID" value="XM_001301199.1"/>
</dbReference>
<proteinExistence type="predicted"/>
<feature type="transmembrane region" description="Helical" evidence="1">
    <location>
        <begin position="44"/>
        <end position="65"/>
    </location>
</feature>
<organism evidence="2 3">
    <name type="scientific">Trichomonas vaginalis (strain ATCC PRA-98 / G3)</name>
    <dbReference type="NCBI Taxonomy" id="412133"/>
    <lineage>
        <taxon>Eukaryota</taxon>
        <taxon>Metamonada</taxon>
        <taxon>Parabasalia</taxon>
        <taxon>Trichomonadida</taxon>
        <taxon>Trichomonadidae</taxon>
        <taxon>Trichomonas</taxon>
    </lineage>
</organism>
<feature type="transmembrane region" description="Helical" evidence="1">
    <location>
        <begin position="156"/>
        <end position="180"/>
    </location>
</feature>
<evidence type="ECO:0000256" key="1">
    <source>
        <dbReference type="SAM" id="Phobius"/>
    </source>
</evidence>
<keyword evidence="1" id="KW-0472">Membrane</keyword>
<evidence type="ECO:0000313" key="2">
    <source>
        <dbReference type="EMBL" id="EAX88270.1"/>
    </source>
</evidence>
<dbReference type="InParanoid" id="A2G3J8"/>
<dbReference type="AlphaFoldDB" id="A2G3J8"/>
<feature type="transmembrane region" description="Helical" evidence="1">
    <location>
        <begin position="77"/>
        <end position="99"/>
    </location>
</feature>
<dbReference type="KEGG" id="tva:4745925"/>
<keyword evidence="3" id="KW-1185">Reference proteome</keyword>
<evidence type="ECO:0000313" key="3">
    <source>
        <dbReference type="Proteomes" id="UP000001542"/>
    </source>
</evidence>
<dbReference type="VEuPathDB" id="TrichDB:TVAG_176050"/>
<dbReference type="VEuPathDB" id="TrichDB:TVAGG3_0377690"/>
<reference evidence="2" key="1">
    <citation type="submission" date="2006-10" db="EMBL/GenBank/DDBJ databases">
        <authorList>
            <person name="Amadeo P."/>
            <person name="Zhao Q."/>
            <person name="Wortman J."/>
            <person name="Fraser-Liggett C."/>
            <person name="Carlton J."/>
        </authorList>
    </citation>
    <scope>NUCLEOTIDE SEQUENCE</scope>
    <source>
        <strain evidence="2">G3</strain>
    </source>
</reference>
<name>A2G3J8_TRIV3</name>
<accession>A2G3J8</accession>
<dbReference type="EMBL" id="DS114331">
    <property type="protein sequence ID" value="EAX88270.1"/>
    <property type="molecule type" value="Genomic_DNA"/>
</dbReference>
<gene>
    <name evidence="2" type="ORF">TVAG_176050</name>
</gene>